<dbReference type="EMBL" id="JAUUTY010000007">
    <property type="protein sequence ID" value="KAK1612194.1"/>
    <property type="molecule type" value="Genomic_DNA"/>
</dbReference>
<comment type="caution">
    <text evidence="8">The sequence shown here is derived from an EMBL/GenBank/DDBJ whole genome shotgun (WGS) entry which is preliminary data.</text>
</comment>
<keyword evidence="3" id="KW-1015">Disulfide bond</keyword>
<evidence type="ECO:0000256" key="6">
    <source>
        <dbReference type="SAM" id="SignalP"/>
    </source>
</evidence>
<evidence type="ECO:0000313" key="8">
    <source>
        <dbReference type="EMBL" id="KAK1612194.1"/>
    </source>
</evidence>
<dbReference type="InterPro" id="IPR043325">
    <property type="entry name" value="LTSS"/>
</dbReference>
<dbReference type="InterPro" id="IPR016140">
    <property type="entry name" value="Bifunc_inhib/LTP/seed_store"/>
</dbReference>
<keyword evidence="9" id="KW-1185">Reference proteome</keyword>
<proteinExistence type="inferred from homology"/>
<comment type="similarity">
    <text evidence="1">Belongs to the plant LTP family.</text>
</comment>
<gene>
    <name evidence="8" type="ORF">QYE76_035867</name>
</gene>
<dbReference type="Pfam" id="PF14368">
    <property type="entry name" value="LTP_2"/>
    <property type="match status" value="1"/>
</dbReference>
<dbReference type="InterPro" id="IPR036312">
    <property type="entry name" value="Bifun_inhib/LTP/seed_sf"/>
</dbReference>
<sequence>MAMRAVVVLLLAAAVGLLAAGASAQTTQPLVCASKLVGCAEFMNGTDAEAPPDTCCGPLRETVKNERACLCALYAEPEIFKAYHINLTDALRLSKRCGISDDVSSCPSNSPSSSPPGSPSSGKTVSASFAGLMSLFLVLWCALA</sequence>
<evidence type="ECO:0000256" key="4">
    <source>
        <dbReference type="ARBA" id="ARBA00023180"/>
    </source>
</evidence>
<protein>
    <recommendedName>
        <fullName evidence="7">Bifunctional inhibitor/plant lipid transfer protein/seed storage helical domain-containing protein</fullName>
    </recommendedName>
</protein>
<dbReference type="Proteomes" id="UP001231189">
    <property type="component" value="Unassembled WGS sequence"/>
</dbReference>
<organism evidence="8 9">
    <name type="scientific">Lolium multiflorum</name>
    <name type="common">Italian ryegrass</name>
    <name type="synonym">Lolium perenne subsp. multiflorum</name>
    <dbReference type="NCBI Taxonomy" id="4521"/>
    <lineage>
        <taxon>Eukaryota</taxon>
        <taxon>Viridiplantae</taxon>
        <taxon>Streptophyta</taxon>
        <taxon>Embryophyta</taxon>
        <taxon>Tracheophyta</taxon>
        <taxon>Spermatophyta</taxon>
        <taxon>Magnoliopsida</taxon>
        <taxon>Liliopsida</taxon>
        <taxon>Poales</taxon>
        <taxon>Poaceae</taxon>
        <taxon>BOP clade</taxon>
        <taxon>Pooideae</taxon>
        <taxon>Poodae</taxon>
        <taxon>Poeae</taxon>
        <taxon>Poeae Chloroplast Group 2 (Poeae type)</taxon>
        <taxon>Loliodinae</taxon>
        <taxon>Loliinae</taxon>
        <taxon>Lolium</taxon>
    </lineage>
</organism>
<keyword evidence="5" id="KW-0812">Transmembrane</keyword>
<dbReference type="CDD" id="cd00010">
    <property type="entry name" value="AAI_LTSS"/>
    <property type="match status" value="1"/>
</dbReference>
<dbReference type="SUPFAM" id="SSF47699">
    <property type="entry name" value="Bifunctional inhibitor/lipid-transfer protein/seed storage 2S albumin"/>
    <property type="match status" value="1"/>
</dbReference>
<dbReference type="Gene3D" id="1.10.110.10">
    <property type="entry name" value="Plant lipid-transfer and hydrophobic proteins"/>
    <property type="match status" value="1"/>
</dbReference>
<keyword evidence="4" id="KW-0325">Glycoprotein</keyword>
<evidence type="ECO:0000256" key="3">
    <source>
        <dbReference type="ARBA" id="ARBA00023157"/>
    </source>
</evidence>
<keyword evidence="2 6" id="KW-0732">Signal</keyword>
<evidence type="ECO:0000256" key="2">
    <source>
        <dbReference type="ARBA" id="ARBA00022729"/>
    </source>
</evidence>
<dbReference type="AlphaFoldDB" id="A0AAD8R3G4"/>
<feature type="chain" id="PRO_5041999512" description="Bifunctional inhibitor/plant lipid transfer protein/seed storage helical domain-containing protein" evidence="6">
    <location>
        <begin position="25"/>
        <end position="144"/>
    </location>
</feature>
<feature type="signal peptide" evidence="6">
    <location>
        <begin position="1"/>
        <end position="24"/>
    </location>
</feature>
<feature type="domain" description="Bifunctional inhibitor/plant lipid transfer protein/seed storage helical" evidence="7">
    <location>
        <begin position="19"/>
        <end position="106"/>
    </location>
</feature>
<evidence type="ECO:0000256" key="1">
    <source>
        <dbReference type="ARBA" id="ARBA00009748"/>
    </source>
</evidence>
<dbReference type="PANTHER" id="PTHR33044">
    <property type="entry name" value="BIFUNCTIONAL INHIBITOR/LIPID-TRANSFER PROTEIN/SEED STORAGE 2S ALBUMIN SUPERFAMILY PROTEIN-RELATED"/>
    <property type="match status" value="1"/>
</dbReference>
<evidence type="ECO:0000313" key="9">
    <source>
        <dbReference type="Proteomes" id="UP001231189"/>
    </source>
</evidence>
<keyword evidence="5" id="KW-0472">Membrane</keyword>
<evidence type="ECO:0000259" key="7">
    <source>
        <dbReference type="Pfam" id="PF14368"/>
    </source>
</evidence>
<evidence type="ECO:0000256" key="5">
    <source>
        <dbReference type="SAM" id="Phobius"/>
    </source>
</evidence>
<accession>A0AAD8R3G4</accession>
<name>A0AAD8R3G4_LOLMU</name>
<keyword evidence="5" id="KW-1133">Transmembrane helix</keyword>
<feature type="transmembrane region" description="Helical" evidence="5">
    <location>
        <begin position="125"/>
        <end position="143"/>
    </location>
</feature>
<reference evidence="8" key="1">
    <citation type="submission" date="2023-07" db="EMBL/GenBank/DDBJ databases">
        <title>A chromosome-level genome assembly of Lolium multiflorum.</title>
        <authorList>
            <person name="Chen Y."/>
            <person name="Copetti D."/>
            <person name="Kolliker R."/>
            <person name="Studer B."/>
        </authorList>
    </citation>
    <scope>NUCLEOTIDE SEQUENCE</scope>
    <source>
        <strain evidence="8">02402/16</strain>
        <tissue evidence="8">Leaf</tissue>
    </source>
</reference>